<gene>
    <name evidence="2" type="ORF">B7R25_04940</name>
</gene>
<dbReference type="Proteomes" id="UP000257080">
    <property type="component" value="Unassembled WGS sequence"/>
</dbReference>
<accession>A0A3E0WDZ7</accession>
<evidence type="ECO:0000313" key="3">
    <source>
        <dbReference type="Proteomes" id="UP000257080"/>
    </source>
</evidence>
<feature type="transmembrane region" description="Helical" evidence="1">
    <location>
        <begin position="71"/>
        <end position="90"/>
    </location>
</feature>
<keyword evidence="1" id="KW-0812">Transmembrane</keyword>
<evidence type="ECO:0000313" key="2">
    <source>
        <dbReference type="EMBL" id="RFA28066.1"/>
    </source>
</evidence>
<organism evidence="2 3">
    <name type="scientific">Subtercola boreus</name>
    <dbReference type="NCBI Taxonomy" id="120213"/>
    <lineage>
        <taxon>Bacteria</taxon>
        <taxon>Bacillati</taxon>
        <taxon>Actinomycetota</taxon>
        <taxon>Actinomycetes</taxon>
        <taxon>Micrococcales</taxon>
        <taxon>Microbacteriaceae</taxon>
        <taxon>Subtercola</taxon>
    </lineage>
</organism>
<comment type="caution">
    <text evidence="2">The sequence shown here is derived from an EMBL/GenBank/DDBJ whole genome shotgun (WGS) entry which is preliminary data.</text>
</comment>
<name>A0A3E0WDZ7_9MICO</name>
<protein>
    <submittedName>
        <fullName evidence="2">Uncharacterized protein</fullName>
    </submittedName>
</protein>
<dbReference type="RefSeq" id="WP_116417862.1">
    <property type="nucleotide sequence ID" value="NZ_NBXC01000012.1"/>
</dbReference>
<evidence type="ECO:0000256" key="1">
    <source>
        <dbReference type="SAM" id="Phobius"/>
    </source>
</evidence>
<feature type="transmembrane region" description="Helical" evidence="1">
    <location>
        <begin position="7"/>
        <end position="29"/>
    </location>
</feature>
<reference evidence="2 3" key="1">
    <citation type="submission" date="2017-04" db="EMBL/GenBank/DDBJ databases">
        <title>Comparative genome analysis of Subtercola boreus.</title>
        <authorList>
            <person name="Cho Y.-J."/>
            <person name="Cho A."/>
            <person name="Kim O.-S."/>
            <person name="Lee J.-I."/>
        </authorList>
    </citation>
    <scope>NUCLEOTIDE SEQUENCE [LARGE SCALE GENOMIC DNA]</scope>
    <source>
        <strain evidence="2 3">P28004</strain>
    </source>
</reference>
<dbReference type="EMBL" id="NBXE01000017">
    <property type="protein sequence ID" value="RFA28066.1"/>
    <property type="molecule type" value="Genomic_DNA"/>
</dbReference>
<dbReference type="AlphaFoldDB" id="A0A3E0WDZ7"/>
<sequence length="164" mass="18110">MFVRRAFFYWQVAAVVLLPLWVLIGWSVFGGQVWQFLLVMLACGVLALAMAAVGVLIWARKGVRATKTLSWLDVMMVALWHVSIIVLGFFTPAASLVAVAAVLLGLGAFWAAIYQLVRETRQRVQGVFDSFQYAAQMGASPQMAREPLAEGEYIVIETGRTAQK</sequence>
<dbReference type="OrthoDB" id="5115907at2"/>
<feature type="transmembrane region" description="Helical" evidence="1">
    <location>
        <begin position="96"/>
        <end position="117"/>
    </location>
</feature>
<keyword evidence="1" id="KW-1133">Transmembrane helix</keyword>
<keyword evidence="1" id="KW-0472">Membrane</keyword>
<proteinExistence type="predicted"/>
<feature type="transmembrane region" description="Helical" evidence="1">
    <location>
        <begin position="35"/>
        <end position="59"/>
    </location>
</feature>